<name>A0A453NC91_AEGTS</name>
<dbReference type="EnsemblPlants" id="AET6Gv20319500.16">
    <property type="protein sequence ID" value="AET6Gv20319500.16"/>
    <property type="gene ID" value="AET6Gv20319500"/>
</dbReference>
<reference evidence="3" key="2">
    <citation type="journal article" date="2017" name="Nat. Plants">
        <title>The Aegilops tauschii genome reveals multiple impacts of transposons.</title>
        <authorList>
            <person name="Zhao G."/>
            <person name="Zou C."/>
            <person name="Li K."/>
            <person name="Wang K."/>
            <person name="Li T."/>
            <person name="Gao L."/>
            <person name="Zhang X."/>
            <person name="Wang H."/>
            <person name="Yang Z."/>
            <person name="Liu X."/>
            <person name="Jiang W."/>
            <person name="Mao L."/>
            <person name="Kong X."/>
            <person name="Jiao Y."/>
            <person name="Jia J."/>
        </authorList>
    </citation>
    <scope>NUCLEOTIDE SEQUENCE [LARGE SCALE GENOMIC DNA]</scope>
    <source>
        <strain evidence="3">cv. AL8/78</strain>
    </source>
</reference>
<dbReference type="Gramene" id="AET6Gv20319500.5">
    <property type="protein sequence ID" value="AET6Gv20319500.5"/>
    <property type="gene ID" value="AET6Gv20319500"/>
</dbReference>
<evidence type="ECO:0000313" key="3">
    <source>
        <dbReference type="Proteomes" id="UP000015105"/>
    </source>
</evidence>
<reference evidence="2" key="3">
    <citation type="journal article" date="2017" name="Nature">
        <title>Genome sequence of the progenitor of the wheat D genome Aegilops tauschii.</title>
        <authorList>
            <person name="Luo M.C."/>
            <person name="Gu Y.Q."/>
            <person name="Puiu D."/>
            <person name="Wang H."/>
            <person name="Twardziok S.O."/>
            <person name="Deal K.R."/>
            <person name="Huo N."/>
            <person name="Zhu T."/>
            <person name="Wang L."/>
            <person name="Wang Y."/>
            <person name="McGuire P.E."/>
            <person name="Liu S."/>
            <person name="Long H."/>
            <person name="Ramasamy R.K."/>
            <person name="Rodriguez J.C."/>
            <person name="Van S.L."/>
            <person name="Yuan L."/>
            <person name="Wang Z."/>
            <person name="Xia Z."/>
            <person name="Xiao L."/>
            <person name="Anderson O.D."/>
            <person name="Ouyang S."/>
            <person name="Liang Y."/>
            <person name="Zimin A.V."/>
            <person name="Pertea G."/>
            <person name="Qi P."/>
            <person name="Bennetzen J.L."/>
            <person name="Dai X."/>
            <person name="Dawson M.W."/>
            <person name="Muller H.G."/>
            <person name="Kugler K."/>
            <person name="Rivarola-Duarte L."/>
            <person name="Spannagl M."/>
            <person name="Mayer K.F.X."/>
            <person name="Lu F.H."/>
            <person name="Bevan M.W."/>
            <person name="Leroy P."/>
            <person name="Li P."/>
            <person name="You F.M."/>
            <person name="Sun Q."/>
            <person name="Liu Z."/>
            <person name="Lyons E."/>
            <person name="Wicker T."/>
            <person name="Salzberg S.L."/>
            <person name="Devos K.M."/>
            <person name="Dvorak J."/>
        </authorList>
    </citation>
    <scope>NUCLEOTIDE SEQUENCE [LARGE SCALE GENOMIC DNA]</scope>
    <source>
        <strain evidence="2">cv. AL8/78</strain>
    </source>
</reference>
<dbReference type="EnsemblPlants" id="AET6Gv20319500.17">
    <property type="protein sequence ID" value="AET6Gv20319500.17"/>
    <property type="gene ID" value="AET6Gv20319500"/>
</dbReference>
<protein>
    <submittedName>
        <fullName evidence="2">Uncharacterized protein</fullName>
    </submittedName>
</protein>
<sequence>MRSLILIDCSCSFRSRMASSHHILAKLHLCWVQQDEDQENPDEKHHADSDVEIDDAKPLEESERRSNTQSARVKQYWIDHISGITWIYFALPTFVR</sequence>
<proteinExistence type="predicted"/>
<dbReference type="Gramene" id="AET6Gv20319500.16">
    <property type="protein sequence ID" value="AET6Gv20319500.16"/>
    <property type="gene ID" value="AET6Gv20319500"/>
</dbReference>
<feature type="compositionally biased region" description="Basic and acidic residues" evidence="1">
    <location>
        <begin position="41"/>
        <end position="66"/>
    </location>
</feature>
<keyword evidence="3" id="KW-1185">Reference proteome</keyword>
<dbReference type="Gramene" id="AET6Gv20319500.6">
    <property type="protein sequence ID" value="AET6Gv20319500.6"/>
    <property type="gene ID" value="AET6Gv20319500"/>
</dbReference>
<dbReference type="AlphaFoldDB" id="A0A453NC91"/>
<reference evidence="2" key="4">
    <citation type="submission" date="2019-03" db="UniProtKB">
        <authorList>
            <consortium name="EnsemblPlants"/>
        </authorList>
    </citation>
    <scope>IDENTIFICATION</scope>
</reference>
<organism evidence="2 3">
    <name type="scientific">Aegilops tauschii subsp. strangulata</name>
    <name type="common">Goatgrass</name>
    <dbReference type="NCBI Taxonomy" id="200361"/>
    <lineage>
        <taxon>Eukaryota</taxon>
        <taxon>Viridiplantae</taxon>
        <taxon>Streptophyta</taxon>
        <taxon>Embryophyta</taxon>
        <taxon>Tracheophyta</taxon>
        <taxon>Spermatophyta</taxon>
        <taxon>Magnoliopsida</taxon>
        <taxon>Liliopsida</taxon>
        <taxon>Poales</taxon>
        <taxon>Poaceae</taxon>
        <taxon>BOP clade</taxon>
        <taxon>Pooideae</taxon>
        <taxon>Triticodae</taxon>
        <taxon>Triticeae</taxon>
        <taxon>Triticinae</taxon>
        <taxon>Aegilops</taxon>
    </lineage>
</organism>
<dbReference type="EnsemblPlants" id="AET6Gv20319500.5">
    <property type="protein sequence ID" value="AET6Gv20319500.5"/>
    <property type="gene ID" value="AET6Gv20319500"/>
</dbReference>
<dbReference type="Gramene" id="AET6Gv20319500.3">
    <property type="protein sequence ID" value="AET6Gv20319500.3"/>
    <property type="gene ID" value="AET6Gv20319500"/>
</dbReference>
<reference evidence="3" key="1">
    <citation type="journal article" date="2014" name="Science">
        <title>Ancient hybridizations among the ancestral genomes of bread wheat.</title>
        <authorList>
            <consortium name="International Wheat Genome Sequencing Consortium,"/>
            <person name="Marcussen T."/>
            <person name="Sandve S.R."/>
            <person name="Heier L."/>
            <person name="Spannagl M."/>
            <person name="Pfeifer M."/>
            <person name="Jakobsen K.S."/>
            <person name="Wulff B.B."/>
            <person name="Steuernagel B."/>
            <person name="Mayer K.F."/>
            <person name="Olsen O.A."/>
        </authorList>
    </citation>
    <scope>NUCLEOTIDE SEQUENCE [LARGE SCALE GENOMIC DNA]</scope>
    <source>
        <strain evidence="3">cv. AL8/78</strain>
    </source>
</reference>
<evidence type="ECO:0000256" key="1">
    <source>
        <dbReference type="SAM" id="MobiDB-lite"/>
    </source>
</evidence>
<dbReference type="Gramene" id="AET6Gv20319500.17">
    <property type="protein sequence ID" value="AET6Gv20319500.17"/>
    <property type="gene ID" value="AET6Gv20319500"/>
</dbReference>
<dbReference type="EnsemblPlants" id="AET6Gv20319500.6">
    <property type="protein sequence ID" value="AET6Gv20319500.6"/>
    <property type="gene ID" value="AET6Gv20319500"/>
</dbReference>
<dbReference type="Gramene" id="AET6Gv20319500.7">
    <property type="protein sequence ID" value="AET6Gv20319500.7"/>
    <property type="gene ID" value="AET6Gv20319500"/>
</dbReference>
<evidence type="ECO:0000313" key="2">
    <source>
        <dbReference type="EnsemblPlants" id="AET6Gv20319500.17"/>
    </source>
</evidence>
<feature type="region of interest" description="Disordered" evidence="1">
    <location>
        <begin position="38"/>
        <end position="69"/>
    </location>
</feature>
<dbReference type="EnsemblPlants" id="AET6Gv20319500.8">
    <property type="protein sequence ID" value="AET6Gv20319500.8"/>
    <property type="gene ID" value="AET6Gv20319500"/>
</dbReference>
<dbReference type="EnsemblPlants" id="AET6Gv20319500.9">
    <property type="protein sequence ID" value="AET6Gv20319500.9"/>
    <property type="gene ID" value="AET6Gv20319500"/>
</dbReference>
<dbReference type="Gramene" id="AET6Gv20319500.9">
    <property type="protein sequence ID" value="AET6Gv20319500.9"/>
    <property type="gene ID" value="AET6Gv20319500"/>
</dbReference>
<dbReference type="EnsemblPlants" id="AET6Gv20319500.7">
    <property type="protein sequence ID" value="AET6Gv20319500.7"/>
    <property type="gene ID" value="AET6Gv20319500"/>
</dbReference>
<dbReference type="Proteomes" id="UP000015105">
    <property type="component" value="Chromosome 6D"/>
</dbReference>
<accession>A0A453NC91</accession>
<dbReference type="Gramene" id="AET6Gv20319500.8">
    <property type="protein sequence ID" value="AET6Gv20319500.8"/>
    <property type="gene ID" value="AET6Gv20319500"/>
</dbReference>
<dbReference type="EnsemblPlants" id="AET6Gv20319500.3">
    <property type="protein sequence ID" value="AET6Gv20319500.3"/>
    <property type="gene ID" value="AET6Gv20319500"/>
</dbReference>
<reference evidence="2" key="5">
    <citation type="journal article" date="2021" name="G3 (Bethesda)">
        <title>Aegilops tauschii genome assembly Aet v5.0 features greater sequence contiguity and improved annotation.</title>
        <authorList>
            <person name="Wang L."/>
            <person name="Zhu T."/>
            <person name="Rodriguez J.C."/>
            <person name="Deal K.R."/>
            <person name="Dubcovsky J."/>
            <person name="McGuire P.E."/>
            <person name="Lux T."/>
            <person name="Spannagl M."/>
            <person name="Mayer K.F.X."/>
            <person name="Baldrich P."/>
            <person name="Meyers B.C."/>
            <person name="Huo N."/>
            <person name="Gu Y.Q."/>
            <person name="Zhou H."/>
            <person name="Devos K.M."/>
            <person name="Bennetzen J.L."/>
            <person name="Unver T."/>
            <person name="Budak H."/>
            <person name="Gulick P.J."/>
            <person name="Galiba G."/>
            <person name="Kalapos B."/>
            <person name="Nelson D.R."/>
            <person name="Li P."/>
            <person name="You F.M."/>
            <person name="Luo M.C."/>
            <person name="Dvorak J."/>
        </authorList>
    </citation>
    <scope>NUCLEOTIDE SEQUENCE [LARGE SCALE GENOMIC DNA]</scope>
    <source>
        <strain evidence="2">cv. AL8/78</strain>
    </source>
</reference>